<dbReference type="InterPro" id="IPR057672">
    <property type="entry name" value="TPR_IPO4/5"/>
</dbReference>
<reference evidence="10" key="2">
    <citation type="submission" date="2025-08" db="UniProtKB">
        <authorList>
            <consortium name="RefSeq"/>
        </authorList>
    </citation>
    <scope>IDENTIFICATION</scope>
    <source>
        <tissue evidence="10">Leaf</tissue>
    </source>
</reference>
<dbReference type="RefSeq" id="XP_010511151.1">
    <property type="nucleotide sequence ID" value="XM_010512849.2"/>
</dbReference>
<dbReference type="Gene3D" id="1.25.10.10">
    <property type="entry name" value="Leucine-rich Repeat Variant"/>
    <property type="match status" value="1"/>
</dbReference>
<dbReference type="InterPro" id="IPR034085">
    <property type="entry name" value="TOG"/>
</dbReference>
<dbReference type="GeneID" id="109124471"/>
<evidence type="ECO:0000313" key="9">
    <source>
        <dbReference type="Proteomes" id="UP000694864"/>
    </source>
</evidence>
<dbReference type="Pfam" id="PF25574">
    <property type="entry name" value="TPR_IMB1"/>
    <property type="match status" value="1"/>
</dbReference>
<keyword evidence="7" id="KW-0539">Nucleus</keyword>
<comment type="subcellular location">
    <subcellularLocation>
        <location evidence="2">Cytoplasm</location>
    </subcellularLocation>
    <subcellularLocation>
        <location evidence="1">Nucleus</location>
    </subcellularLocation>
</comment>
<evidence type="ECO:0000256" key="3">
    <source>
        <dbReference type="ARBA" id="ARBA00022448"/>
    </source>
</evidence>
<dbReference type="SUPFAM" id="SSF48371">
    <property type="entry name" value="ARM repeat"/>
    <property type="match status" value="1"/>
</dbReference>
<accession>A0ABM0Z6L1</accession>
<evidence type="ECO:0000256" key="7">
    <source>
        <dbReference type="ARBA" id="ARBA00023242"/>
    </source>
</evidence>
<keyword evidence="6" id="KW-0653">Protein transport</keyword>
<name>A0ABM0Z6L1_CAMSA</name>
<keyword evidence="9" id="KW-1185">Reference proteome</keyword>
<dbReference type="SMART" id="SM01349">
    <property type="entry name" value="TOG"/>
    <property type="match status" value="1"/>
</dbReference>
<evidence type="ECO:0000256" key="1">
    <source>
        <dbReference type="ARBA" id="ARBA00004123"/>
    </source>
</evidence>
<evidence type="ECO:0000313" key="10">
    <source>
        <dbReference type="RefSeq" id="XP_010511151.1"/>
    </source>
</evidence>
<evidence type="ECO:0000259" key="8">
    <source>
        <dbReference type="SMART" id="SM01349"/>
    </source>
</evidence>
<proteinExistence type="predicted"/>
<dbReference type="InterPro" id="IPR011989">
    <property type="entry name" value="ARM-like"/>
</dbReference>
<keyword evidence="5" id="KW-0677">Repeat</keyword>
<dbReference type="InterPro" id="IPR058584">
    <property type="entry name" value="IMB1_TNPO1-like_TPR"/>
</dbReference>
<organism evidence="9 10">
    <name type="scientific">Camelina sativa</name>
    <name type="common">False flax</name>
    <name type="synonym">Myagrum sativum</name>
    <dbReference type="NCBI Taxonomy" id="90675"/>
    <lineage>
        <taxon>Eukaryota</taxon>
        <taxon>Viridiplantae</taxon>
        <taxon>Streptophyta</taxon>
        <taxon>Embryophyta</taxon>
        <taxon>Tracheophyta</taxon>
        <taxon>Spermatophyta</taxon>
        <taxon>Magnoliopsida</taxon>
        <taxon>eudicotyledons</taxon>
        <taxon>Gunneridae</taxon>
        <taxon>Pentapetalae</taxon>
        <taxon>rosids</taxon>
        <taxon>malvids</taxon>
        <taxon>Brassicales</taxon>
        <taxon>Brassicaceae</taxon>
        <taxon>Camelineae</taxon>
        <taxon>Camelina</taxon>
    </lineage>
</organism>
<dbReference type="PANTHER" id="PTHR10527">
    <property type="entry name" value="IMPORTIN BETA"/>
    <property type="match status" value="1"/>
</dbReference>
<keyword evidence="3" id="KW-0813">Transport</keyword>
<evidence type="ECO:0000256" key="2">
    <source>
        <dbReference type="ARBA" id="ARBA00004496"/>
    </source>
</evidence>
<sequence>MAVDQQTQIQLSFILGPDSSHFETLISHLMSSSNEERSHAESLFNLCKQTQPDSLALKLVQSLNSSSPNLELRAMSAVLLRKQLTRSGGDDSAFIYPRIAESTRSTLKSLLLASLQQESAAKSIAKKVCDTISELASAILPENGWPELLPFMFQCVVADNPNLQEYALLIFSRLAQYIGETLVPHLTTLHSVFSQSLRHSTSAHVRIAALGAAINFIQCLSEASDRDIFQDLLPLMMQTLTEALNSGQEATAQEALELLIELAGTEPRFLRRQLLEVVGSMLQIAEAESLEEGTRHLAIEFVITLAEARERAPGMIRKLPHFITKLFSVLMHMLLDIEDDPAWHTAEIEDEDAGETTNYGFAQECLDRLAISLGGNTILPVASQVFSAFFAASEWQKHHAALIALAQIAEGCSKVMMKNLEQVVSMVLNSFQHPHPRVRWAAINAIGQFSTDVGPELQTKYNQSVLPALVGAMDDFQNPRVQAHAASAVLNFSENCTPEILTPYLDGVISKLLVLLQNQKQMVQEGALTALASVADSSQELFQKYYDTVMPYLKAILVNANDKANRMLRAKSMECISLVGMAVGKEKFKDDAKQVMDVLMSLQGSQLEADDPTTSYMLQAWARLCKCLGQDFIPYMSVVMPPLLQSAQLKPDVIISSADSDADIDDDDDSIETITLGDKRIGIKTSVLEEKATACNMLCCYADELKEGFFPWIDQVAPILVPLLKFYFHEEVRKAAVSGMPELLRSAKLAVEKGKSQGRNESYIKHLSDYIIPALLEALHKEPEVEICASMLESLNECVQISGPILDESQVRGIVDETKEAIIASSTRRTEREERTRAEDFDAEESEILKEENEQEEEVFDQIGDLLGTLIKTFKTSFLPMFDELSSYITPMLGSDRTTEERRIAICIFDDVAEHCREAALKYYDTFVPFLLEACNDENADVRQAAVYGIGICAEFGGSVFRPLVGEALSRLDVVIRHPNAQQSENAMAYDNAVSALGKICQFYRSSIDAGKIVPAWLNCLPIKGDTIEAKIVHDQLCSMVERSDPDLLGPNHQHLPKIVAVFAEVLCAGGALATEQTVSRMINILRQLQQTLSPSALASTWSSLQPQQQLALQSIFSS</sequence>
<dbReference type="InterPro" id="IPR041389">
    <property type="entry name" value="Importin_rep_6"/>
</dbReference>
<evidence type="ECO:0000256" key="5">
    <source>
        <dbReference type="ARBA" id="ARBA00022737"/>
    </source>
</evidence>
<gene>
    <name evidence="10" type="primary">LOC109124471</name>
</gene>
<dbReference type="Pfam" id="PF13513">
    <property type="entry name" value="HEAT_EZ"/>
    <property type="match status" value="2"/>
</dbReference>
<reference evidence="9" key="1">
    <citation type="journal article" date="2014" name="Nat. Commun.">
        <title>The emerging biofuel crop Camelina sativa retains a highly undifferentiated hexaploid genome structure.</title>
        <authorList>
            <person name="Kagale S."/>
            <person name="Koh C."/>
            <person name="Nixon J."/>
            <person name="Bollina V."/>
            <person name="Clarke W.E."/>
            <person name="Tuteja R."/>
            <person name="Spillane C."/>
            <person name="Robinson S.J."/>
            <person name="Links M.G."/>
            <person name="Clarke C."/>
            <person name="Higgins E.E."/>
            <person name="Huebert T."/>
            <person name="Sharpe A.G."/>
            <person name="Parkin I.A."/>
        </authorList>
    </citation>
    <scope>NUCLEOTIDE SEQUENCE [LARGE SCALE GENOMIC DNA]</scope>
    <source>
        <strain evidence="9">cv. DH55</strain>
    </source>
</reference>
<keyword evidence="4" id="KW-0963">Cytoplasm</keyword>
<dbReference type="Proteomes" id="UP000694864">
    <property type="component" value="Chromosome 5"/>
</dbReference>
<evidence type="ECO:0000256" key="6">
    <source>
        <dbReference type="ARBA" id="ARBA00022927"/>
    </source>
</evidence>
<dbReference type="InterPro" id="IPR016024">
    <property type="entry name" value="ARM-type_fold"/>
</dbReference>
<dbReference type="Pfam" id="PF18829">
    <property type="entry name" value="Importin_rep_6"/>
    <property type="match status" value="1"/>
</dbReference>
<dbReference type="InterPro" id="IPR041653">
    <property type="entry name" value="Importin_rep_4"/>
</dbReference>
<dbReference type="InterPro" id="IPR040122">
    <property type="entry name" value="Importin_beta"/>
</dbReference>
<protein>
    <submittedName>
        <fullName evidence="10">Importin-5-like</fullName>
    </submittedName>
</protein>
<dbReference type="Pfam" id="PF25780">
    <property type="entry name" value="TPR_IPO5"/>
    <property type="match status" value="1"/>
</dbReference>
<feature type="domain" description="TOG" evidence="8">
    <location>
        <begin position="372"/>
        <end position="613"/>
    </location>
</feature>
<dbReference type="Pfam" id="PF18808">
    <property type="entry name" value="Importin_rep_4"/>
    <property type="match status" value="1"/>
</dbReference>
<evidence type="ECO:0000256" key="4">
    <source>
        <dbReference type="ARBA" id="ARBA00022490"/>
    </source>
</evidence>